<sequence>MSLSDVDGKRLEGCMQKSIRVALNKFPTVPPSLQNPANPASPVLEIMVNLADLYHYYYLQSYDRAPPNPDPAEFEHVRYLEPCTTFRFQRNGLGANKTKKQNNSNELGEAFCRWFLAEHLEITHVARIEDVRNHGALSWAHGVTVEYNPSTEGDAPDYFCVEPTGQVSLAEAKGTIQAVGFKAKKFATWRNQFNRVRVLDRLGNAMSVKGYIVAMRWAVHTHSRAIFTTLSAEDPQTPGERPFFDESGAFAAAVRSVHYASSLAKIRQPVLSAALATGTTIADDLSFQIIIWECLLPALKGLRFVGGYFPTDPEGVQPFRFHAGKLVAVPNDPLRLDRSSGTFIGIEEKTFRHLVGTARNGPMTINDLPRLERRIAGFSGASYLPDGHVLGSIDLFRPIDADLV</sequence>
<dbReference type="Proteomes" id="UP000648908">
    <property type="component" value="Unassembled WGS sequence"/>
</dbReference>
<proteinExistence type="predicted"/>
<keyword evidence="2" id="KW-1185">Reference proteome</keyword>
<evidence type="ECO:0000313" key="2">
    <source>
        <dbReference type="Proteomes" id="UP000648908"/>
    </source>
</evidence>
<protein>
    <submittedName>
        <fullName evidence="1">Uncharacterized protein</fullName>
    </submittedName>
</protein>
<accession>A0A8K0V8S6</accession>
<comment type="caution">
    <text evidence="1">The sequence shown here is derived from an EMBL/GenBank/DDBJ whole genome shotgun (WGS) entry which is preliminary data.</text>
</comment>
<gene>
    <name evidence="1" type="ORF">JL811_10165</name>
</gene>
<name>A0A8K0V8S6_9RHOB</name>
<dbReference type="EMBL" id="JAESVN010000004">
    <property type="protein sequence ID" value="MBL4917587.1"/>
    <property type="molecule type" value="Genomic_DNA"/>
</dbReference>
<dbReference type="AlphaFoldDB" id="A0A8K0V8S6"/>
<organism evidence="1 2">
    <name type="scientific">Szabonella alba</name>
    <dbReference type="NCBI Taxonomy" id="2804194"/>
    <lineage>
        <taxon>Bacteria</taxon>
        <taxon>Pseudomonadati</taxon>
        <taxon>Pseudomonadota</taxon>
        <taxon>Alphaproteobacteria</taxon>
        <taxon>Rhodobacterales</taxon>
        <taxon>Paracoccaceae</taxon>
        <taxon>Szabonella</taxon>
    </lineage>
</organism>
<evidence type="ECO:0000313" key="1">
    <source>
        <dbReference type="EMBL" id="MBL4917587.1"/>
    </source>
</evidence>
<reference evidence="1" key="1">
    <citation type="submission" date="2021-01" db="EMBL/GenBank/DDBJ databases">
        <title>Tabrizicola alba sp. nov. a motile alkaliphilic bacterium isolated from a soda lake.</title>
        <authorList>
            <person name="Szuroczki S."/>
            <person name="Abbaszade G."/>
            <person name="Schumann P."/>
            <person name="Toth E."/>
        </authorList>
    </citation>
    <scope>NUCLEOTIDE SEQUENCE</scope>
    <source>
        <strain evidence="1">DMG-N-6</strain>
    </source>
</reference>
<dbReference type="RefSeq" id="WP_202688533.1">
    <property type="nucleotide sequence ID" value="NZ_JAESVN010000004.1"/>
</dbReference>